<accession>A0A818PG76</accession>
<protein>
    <submittedName>
        <fullName evidence="1">Uncharacterized protein</fullName>
    </submittedName>
</protein>
<dbReference type="SUPFAM" id="SSF56399">
    <property type="entry name" value="ADP-ribosylation"/>
    <property type="match status" value="1"/>
</dbReference>
<dbReference type="PANTHER" id="PTHR36649:SF28">
    <property type="entry name" value="UBIQUITIN-LIKE DOMAIN-CONTAINING PROTEIN"/>
    <property type="match status" value="1"/>
</dbReference>
<dbReference type="PANTHER" id="PTHR36649">
    <property type="entry name" value="UBIQUITIN-LIKE DOMAIN-CONTAINING PROTEIN"/>
    <property type="match status" value="1"/>
</dbReference>
<gene>
    <name evidence="1" type="ORF">KIK155_LOCUS22065</name>
</gene>
<dbReference type="Gene3D" id="3.90.228.10">
    <property type="match status" value="1"/>
</dbReference>
<dbReference type="Proteomes" id="UP000663865">
    <property type="component" value="Unassembled WGS sequence"/>
</dbReference>
<evidence type="ECO:0000313" key="1">
    <source>
        <dbReference type="EMBL" id="CAF3623991.1"/>
    </source>
</evidence>
<sequence>MYFPKFHYYHKLFCSYWSSQIIDNDLFLSLTRLFILTEPQPIQFFDDKWDEKSEGNLELTKKAHAQIKAYYDNFPSIEYVTNDKKPEIKEAKAFTDSILQSVPSGNVTERATVCHVLKNMLQAQNIECLFYDSTHGKDLHDSSGILTEISSQERPFILKLNSSDGLGGSMGPKTEHGAIRFARILTESIQNNKVHPVIQDVLGRLSEAHQTDKENISVTAVYVGSFNFAYTVKNWIPGTLESLPKLEKNLKDQFEQFSDAKIHPLLCRPAFDISSFDKQGNKTFPDSSETYQVGPPGRTQKYTSPAGWTRYGLKVRGKYSNGDNWLHPFQDPGNWYRAFHGTGRASAADFNKSKQSFDQQYAPVDAIASIYKTGFRPARVAAFGSGVYCSPDPTFPEKGYVGVVQCDTQQGRKNFKCMLQVAVSPDGVTFASDNSIWVVSNPEDIRPYGILIKDA</sequence>
<reference evidence="1" key="1">
    <citation type="submission" date="2021-02" db="EMBL/GenBank/DDBJ databases">
        <authorList>
            <person name="Nowell W R."/>
        </authorList>
    </citation>
    <scope>NUCLEOTIDE SEQUENCE</scope>
</reference>
<organism evidence="1 2">
    <name type="scientific">Rotaria socialis</name>
    <dbReference type="NCBI Taxonomy" id="392032"/>
    <lineage>
        <taxon>Eukaryota</taxon>
        <taxon>Metazoa</taxon>
        <taxon>Spiralia</taxon>
        <taxon>Gnathifera</taxon>
        <taxon>Rotifera</taxon>
        <taxon>Eurotatoria</taxon>
        <taxon>Bdelloidea</taxon>
        <taxon>Philodinida</taxon>
        <taxon>Philodinidae</taxon>
        <taxon>Rotaria</taxon>
    </lineage>
</organism>
<dbReference type="EMBL" id="CAJNYV010003950">
    <property type="protein sequence ID" value="CAF3623991.1"/>
    <property type="molecule type" value="Genomic_DNA"/>
</dbReference>
<evidence type="ECO:0000313" key="2">
    <source>
        <dbReference type="Proteomes" id="UP000663865"/>
    </source>
</evidence>
<dbReference type="AlphaFoldDB" id="A0A818PG76"/>
<proteinExistence type="predicted"/>
<comment type="caution">
    <text evidence="1">The sequence shown here is derived from an EMBL/GenBank/DDBJ whole genome shotgun (WGS) entry which is preliminary data.</text>
</comment>
<name>A0A818PG76_9BILA</name>